<name>A0A0D9WF17_9ORYZ</name>
<dbReference type="AlphaFoldDB" id="A0A0D9WF17"/>
<evidence type="ECO:0000256" key="1">
    <source>
        <dbReference type="SAM" id="MobiDB-lite"/>
    </source>
</evidence>
<keyword evidence="3" id="KW-1185">Reference proteome</keyword>
<dbReference type="Proteomes" id="UP000032180">
    <property type="component" value="Chromosome 5"/>
</dbReference>
<reference evidence="3" key="2">
    <citation type="submission" date="2013-12" db="EMBL/GenBank/DDBJ databases">
        <authorList>
            <person name="Yu Y."/>
            <person name="Lee S."/>
            <person name="de Baynast K."/>
            <person name="Wissotski M."/>
            <person name="Liu L."/>
            <person name="Talag J."/>
            <person name="Goicoechea J."/>
            <person name="Angelova A."/>
            <person name="Jetty R."/>
            <person name="Kudrna D."/>
            <person name="Golser W."/>
            <person name="Rivera L."/>
            <person name="Zhang J."/>
            <person name="Wing R."/>
        </authorList>
    </citation>
    <scope>NUCLEOTIDE SEQUENCE</scope>
</reference>
<proteinExistence type="predicted"/>
<sequence>MEVWRHGGQVARGPGGVSREAHSETPDNACGPLLLSMGSGSADGNLWWIRHAVCRASLADVGGRGDVYCDDVGDGDLSVIGVA</sequence>
<evidence type="ECO:0000313" key="3">
    <source>
        <dbReference type="Proteomes" id="UP000032180"/>
    </source>
</evidence>
<feature type="region of interest" description="Disordered" evidence="1">
    <location>
        <begin position="1"/>
        <end position="26"/>
    </location>
</feature>
<dbReference type="Gramene" id="LPERR05G09030.1">
    <property type="protein sequence ID" value="LPERR05G09030.1"/>
    <property type="gene ID" value="LPERR05G09030"/>
</dbReference>
<organism evidence="2 3">
    <name type="scientific">Leersia perrieri</name>
    <dbReference type="NCBI Taxonomy" id="77586"/>
    <lineage>
        <taxon>Eukaryota</taxon>
        <taxon>Viridiplantae</taxon>
        <taxon>Streptophyta</taxon>
        <taxon>Embryophyta</taxon>
        <taxon>Tracheophyta</taxon>
        <taxon>Spermatophyta</taxon>
        <taxon>Magnoliopsida</taxon>
        <taxon>Liliopsida</taxon>
        <taxon>Poales</taxon>
        <taxon>Poaceae</taxon>
        <taxon>BOP clade</taxon>
        <taxon>Oryzoideae</taxon>
        <taxon>Oryzeae</taxon>
        <taxon>Oryzinae</taxon>
        <taxon>Leersia</taxon>
    </lineage>
</organism>
<dbReference type="EnsemblPlants" id="LPERR05G09030.1">
    <property type="protein sequence ID" value="LPERR05G09030.1"/>
    <property type="gene ID" value="LPERR05G09030"/>
</dbReference>
<reference evidence="2" key="3">
    <citation type="submission" date="2015-04" db="UniProtKB">
        <authorList>
            <consortium name="EnsemblPlants"/>
        </authorList>
    </citation>
    <scope>IDENTIFICATION</scope>
</reference>
<protein>
    <submittedName>
        <fullName evidence="2">Uncharacterized protein</fullName>
    </submittedName>
</protein>
<reference evidence="2 3" key="1">
    <citation type="submission" date="2012-08" db="EMBL/GenBank/DDBJ databases">
        <title>Oryza genome evolution.</title>
        <authorList>
            <person name="Wing R.A."/>
        </authorList>
    </citation>
    <scope>NUCLEOTIDE SEQUENCE</scope>
</reference>
<dbReference type="HOGENOM" id="CLU_2545923_0_0_1"/>
<evidence type="ECO:0000313" key="2">
    <source>
        <dbReference type="EnsemblPlants" id="LPERR05G09030.1"/>
    </source>
</evidence>
<accession>A0A0D9WF17</accession>